<proteinExistence type="predicted"/>
<keyword evidence="2" id="KW-1185">Reference proteome</keyword>
<dbReference type="EMBL" id="JAGKQM010000006">
    <property type="protein sequence ID" value="KAH0922029.1"/>
    <property type="molecule type" value="Genomic_DNA"/>
</dbReference>
<accession>A0ABQ8CY66</accession>
<organism evidence="1 2">
    <name type="scientific">Brassica napus</name>
    <name type="common">Rape</name>
    <dbReference type="NCBI Taxonomy" id="3708"/>
    <lineage>
        <taxon>Eukaryota</taxon>
        <taxon>Viridiplantae</taxon>
        <taxon>Streptophyta</taxon>
        <taxon>Embryophyta</taxon>
        <taxon>Tracheophyta</taxon>
        <taxon>Spermatophyta</taxon>
        <taxon>Magnoliopsida</taxon>
        <taxon>eudicotyledons</taxon>
        <taxon>Gunneridae</taxon>
        <taxon>Pentapetalae</taxon>
        <taxon>rosids</taxon>
        <taxon>malvids</taxon>
        <taxon>Brassicales</taxon>
        <taxon>Brassicaceae</taxon>
        <taxon>Brassiceae</taxon>
        <taxon>Brassica</taxon>
    </lineage>
</organism>
<sequence>MDKQCFDEEICNRGGAGACHFWCRDHVSRICFYYLFHLIFCSLSTDYYKYSRLWSKTDGSSMFQWRNICRGGVGDCIYWCRDHGYYYGGCFAEACCCQI</sequence>
<evidence type="ECO:0000313" key="1">
    <source>
        <dbReference type="EMBL" id="KAH0922029.1"/>
    </source>
</evidence>
<comment type="caution">
    <text evidence="1">The sequence shown here is derived from an EMBL/GenBank/DDBJ whole genome shotgun (WGS) entry which is preliminary data.</text>
</comment>
<evidence type="ECO:0000313" key="2">
    <source>
        <dbReference type="Proteomes" id="UP000824890"/>
    </source>
</evidence>
<protein>
    <submittedName>
        <fullName evidence="1">Uncharacterized protein</fullName>
    </submittedName>
</protein>
<gene>
    <name evidence="1" type="ORF">HID58_022047</name>
</gene>
<name>A0ABQ8CY66_BRANA</name>
<dbReference type="Proteomes" id="UP000824890">
    <property type="component" value="Unassembled WGS sequence"/>
</dbReference>
<reference evidence="1 2" key="1">
    <citation type="submission" date="2021-05" db="EMBL/GenBank/DDBJ databases">
        <title>Genome Assembly of Synthetic Allotetraploid Brassica napus Reveals Homoeologous Exchanges between Subgenomes.</title>
        <authorList>
            <person name="Davis J.T."/>
        </authorList>
    </citation>
    <scope>NUCLEOTIDE SEQUENCE [LARGE SCALE GENOMIC DNA]</scope>
    <source>
        <strain evidence="2">cv. Da-Ae</strain>
        <tissue evidence="1">Seedling</tissue>
    </source>
</reference>